<sequence length="83" mass="9124">GEWATWLAGMNGAKVQVYVANQNGKVNILAVMVGTTGQVSTQYYLDIPVEADDVNVDFTVDSSCLKFDSASSARKHYTRAHRR</sequence>
<accession>K1SRS9</accession>
<proteinExistence type="predicted"/>
<gene>
    <name evidence="1" type="ORF">OBE_09048</name>
</gene>
<organism evidence="1">
    <name type="scientific">human gut metagenome</name>
    <dbReference type="NCBI Taxonomy" id="408170"/>
    <lineage>
        <taxon>unclassified sequences</taxon>
        <taxon>metagenomes</taxon>
        <taxon>organismal metagenomes</taxon>
    </lineage>
</organism>
<name>K1SRS9_9ZZZZ</name>
<reference evidence="1" key="1">
    <citation type="journal article" date="2013" name="Environ. Microbiol.">
        <title>Microbiota from the distal guts of lean and obese adolescents exhibit partial functional redundancy besides clear differences in community structure.</title>
        <authorList>
            <person name="Ferrer M."/>
            <person name="Ruiz A."/>
            <person name="Lanza F."/>
            <person name="Haange S.B."/>
            <person name="Oberbach A."/>
            <person name="Till H."/>
            <person name="Bargiela R."/>
            <person name="Campoy C."/>
            <person name="Segura M.T."/>
            <person name="Richter M."/>
            <person name="von Bergen M."/>
            <person name="Seifert J."/>
            <person name="Suarez A."/>
        </authorList>
    </citation>
    <scope>NUCLEOTIDE SEQUENCE</scope>
</reference>
<comment type="caution">
    <text evidence="1">The sequence shown here is derived from an EMBL/GenBank/DDBJ whole genome shotgun (WGS) entry which is preliminary data.</text>
</comment>
<feature type="non-terminal residue" evidence="1">
    <location>
        <position position="1"/>
    </location>
</feature>
<protein>
    <submittedName>
        <fullName evidence="1">Uncharacterized protein</fullName>
    </submittedName>
</protein>
<dbReference type="AlphaFoldDB" id="K1SRS9"/>
<dbReference type="EMBL" id="AJWZ01006257">
    <property type="protein sequence ID" value="EKC60293.1"/>
    <property type="molecule type" value="Genomic_DNA"/>
</dbReference>
<evidence type="ECO:0000313" key="1">
    <source>
        <dbReference type="EMBL" id="EKC60293.1"/>
    </source>
</evidence>